<dbReference type="Gene3D" id="3.40.50.1820">
    <property type="entry name" value="alpha/beta hydrolase"/>
    <property type="match status" value="1"/>
</dbReference>
<sequence length="595" mass="64886">MKRVSIVVFFVLLAAGVLGWFQLNKPEEPMAQTEPLRIDQGVITGGIDRDNPEVQVYNGIPYATARRWAAPSAPPQWGAISRDTREFGPQCLQQTGGLGDFIGRITEGVGMPWWKRALVEQYVASQPAPKEVEDCLFLNIRTANRGKPKLQPVMVWIHGGSHQTGSGAMDLYQANGLVEHGVVLVTINYRLGPFGYLAHPALTEEAGTSGNYGLLDQIAALEWVQRNIIAFGGDPDNVTVFGESAGAQSISELMASRLADGLYQKAIMQSGVSSYNAIHLSRSPLPGVRSAEDVGEEFLSTLVDSTATADRLRAIPSRAIVSRIDSRPDLTAYFLPNVDGKILPQAIGVAIRDDRINNVPMLVGYNSDEATLFYDAFKSPTILRPNITGSLEEREAALASVFGQNSAKALQALYGMTSLAAWDKGATDMLGDDLFGVHTRFMARHNTEAGQPTWIYQFTRTPPSKRQTLGAHHAAEIPFVFGSHGGLLPANDDDMPLTEAMQTYWTNFAKTGNPNGKGLPEWPQYDPDRDVWLELNHEIKRISGLRARKLDILEETLNDRLDLIAGTDLPLMADETSGLSAQDASGGEEPLTDSN</sequence>
<dbReference type="OrthoDB" id="9775851at2"/>
<dbReference type="Proteomes" id="UP000249123">
    <property type="component" value="Unassembled WGS sequence"/>
</dbReference>
<gene>
    <name evidence="5" type="ORF">HY3_05415</name>
</gene>
<comment type="similarity">
    <text evidence="1 3">Belongs to the type-B carboxylesterase/lipase family.</text>
</comment>
<dbReference type="InterPro" id="IPR019826">
    <property type="entry name" value="Carboxylesterase_B_AS"/>
</dbReference>
<accession>A0A328JYV1</accession>
<keyword evidence="6" id="KW-1185">Reference proteome</keyword>
<dbReference type="InterPro" id="IPR050309">
    <property type="entry name" value="Type-B_Carboxylest/Lipase"/>
</dbReference>
<dbReference type="EMBL" id="AWFB01000078">
    <property type="protein sequence ID" value="RAN30587.1"/>
    <property type="molecule type" value="Genomic_DNA"/>
</dbReference>
<evidence type="ECO:0000256" key="2">
    <source>
        <dbReference type="ARBA" id="ARBA00022801"/>
    </source>
</evidence>
<evidence type="ECO:0000313" key="6">
    <source>
        <dbReference type="Proteomes" id="UP000249123"/>
    </source>
</evidence>
<keyword evidence="2 3" id="KW-0378">Hydrolase</keyword>
<proteinExistence type="inferred from homology"/>
<protein>
    <recommendedName>
        <fullName evidence="3">Carboxylic ester hydrolase</fullName>
        <ecNumber evidence="3">3.1.1.-</ecNumber>
    </recommendedName>
</protein>
<dbReference type="InterPro" id="IPR029058">
    <property type="entry name" value="AB_hydrolase_fold"/>
</dbReference>
<dbReference type="PROSITE" id="PS00122">
    <property type="entry name" value="CARBOXYLESTERASE_B_1"/>
    <property type="match status" value="1"/>
</dbReference>
<evidence type="ECO:0000256" key="1">
    <source>
        <dbReference type="ARBA" id="ARBA00005964"/>
    </source>
</evidence>
<comment type="caution">
    <text evidence="5">The sequence shown here is derived from an EMBL/GenBank/DDBJ whole genome shotgun (WGS) entry which is preliminary data.</text>
</comment>
<dbReference type="SUPFAM" id="SSF53474">
    <property type="entry name" value="alpha/beta-Hydrolases"/>
    <property type="match status" value="1"/>
</dbReference>
<name>A0A062U6L6_9PROT</name>
<dbReference type="PANTHER" id="PTHR11559">
    <property type="entry name" value="CARBOXYLESTERASE"/>
    <property type="match status" value="1"/>
</dbReference>
<reference evidence="5 6" key="1">
    <citation type="submission" date="2013-04" db="EMBL/GenBank/DDBJ databases">
        <title>Hyphomonas sp. T24B3 Genome Sequencing.</title>
        <authorList>
            <person name="Lai Q."/>
            <person name="Shao Z."/>
        </authorList>
    </citation>
    <scope>NUCLEOTIDE SEQUENCE [LARGE SCALE GENOMIC DNA]</scope>
    <source>
        <strain evidence="5 6">T24B3</strain>
    </source>
</reference>
<evidence type="ECO:0000256" key="3">
    <source>
        <dbReference type="RuleBase" id="RU361235"/>
    </source>
</evidence>
<dbReference type="ESTHER" id="9rhob-a0a062u6l6">
    <property type="family name" value="Carb_B_Bacteria"/>
</dbReference>
<dbReference type="Pfam" id="PF00135">
    <property type="entry name" value="COesterase"/>
    <property type="match status" value="1"/>
</dbReference>
<feature type="domain" description="Carboxylesterase type B" evidence="4">
    <location>
        <begin position="36"/>
        <end position="548"/>
    </location>
</feature>
<accession>A0A062U6L6</accession>
<dbReference type="EC" id="3.1.1.-" evidence="3"/>
<dbReference type="eggNOG" id="COG2272">
    <property type="taxonomic scope" value="Bacteria"/>
</dbReference>
<evidence type="ECO:0000313" key="5">
    <source>
        <dbReference type="EMBL" id="RAN30587.1"/>
    </source>
</evidence>
<dbReference type="AlphaFoldDB" id="A0A062U6L6"/>
<dbReference type="InterPro" id="IPR002018">
    <property type="entry name" value="CarbesteraseB"/>
</dbReference>
<organism evidence="5 6">
    <name type="scientific">Hyphomonas pacifica</name>
    <dbReference type="NCBI Taxonomy" id="1280941"/>
    <lineage>
        <taxon>Bacteria</taxon>
        <taxon>Pseudomonadati</taxon>
        <taxon>Pseudomonadota</taxon>
        <taxon>Alphaproteobacteria</taxon>
        <taxon>Hyphomonadales</taxon>
        <taxon>Hyphomonadaceae</taxon>
        <taxon>Hyphomonas</taxon>
    </lineage>
</organism>
<dbReference type="RefSeq" id="WP_034825295.1">
    <property type="nucleotide sequence ID" value="NZ_AWFB01000078.1"/>
</dbReference>
<evidence type="ECO:0000259" key="4">
    <source>
        <dbReference type="Pfam" id="PF00135"/>
    </source>
</evidence>
<dbReference type="STRING" id="1280941.HY2_10845"/>
<dbReference type="GO" id="GO:0016787">
    <property type="term" value="F:hydrolase activity"/>
    <property type="evidence" value="ECO:0007669"/>
    <property type="project" value="UniProtKB-KW"/>
</dbReference>